<evidence type="ECO:0000313" key="2">
    <source>
        <dbReference type="EMBL" id="CAB0014630.1"/>
    </source>
</evidence>
<feature type="region of interest" description="Disordered" evidence="1">
    <location>
        <begin position="111"/>
        <end position="135"/>
    </location>
</feature>
<dbReference type="Proteomes" id="UP000479000">
    <property type="component" value="Unassembled WGS sequence"/>
</dbReference>
<proteinExistence type="predicted"/>
<organism evidence="2 3">
    <name type="scientific">Nesidiocoris tenuis</name>
    <dbReference type="NCBI Taxonomy" id="355587"/>
    <lineage>
        <taxon>Eukaryota</taxon>
        <taxon>Metazoa</taxon>
        <taxon>Ecdysozoa</taxon>
        <taxon>Arthropoda</taxon>
        <taxon>Hexapoda</taxon>
        <taxon>Insecta</taxon>
        <taxon>Pterygota</taxon>
        <taxon>Neoptera</taxon>
        <taxon>Paraneoptera</taxon>
        <taxon>Hemiptera</taxon>
        <taxon>Heteroptera</taxon>
        <taxon>Panheteroptera</taxon>
        <taxon>Cimicomorpha</taxon>
        <taxon>Miridae</taxon>
        <taxon>Dicyphina</taxon>
        <taxon>Nesidiocoris</taxon>
    </lineage>
</organism>
<gene>
    <name evidence="2" type="ORF">NTEN_LOCUS19046</name>
</gene>
<evidence type="ECO:0000313" key="3">
    <source>
        <dbReference type="Proteomes" id="UP000479000"/>
    </source>
</evidence>
<keyword evidence="3" id="KW-1185">Reference proteome</keyword>
<evidence type="ECO:0000256" key="1">
    <source>
        <dbReference type="SAM" id="MobiDB-lite"/>
    </source>
</evidence>
<reference evidence="2 3" key="1">
    <citation type="submission" date="2020-02" db="EMBL/GenBank/DDBJ databases">
        <authorList>
            <person name="Ferguson B K."/>
        </authorList>
    </citation>
    <scope>NUCLEOTIDE SEQUENCE [LARGE SCALE GENOMIC DNA]</scope>
</reference>
<protein>
    <submittedName>
        <fullName evidence="2">Uncharacterized protein</fullName>
    </submittedName>
</protein>
<sequence length="135" mass="14949">MLGTVLELLISHPSTSVRISNPNISVQIGINLTDQSYFHGTDSNSCMVLTFCYSNSSTTDLMNHMHLAEFVAGILWATCSGNDVMGTMWTSGKSTIFQSIDDLCQRNIRLRKKKTENGRSPEDITLPHPQTQPSN</sequence>
<accession>A0A6H5HKA4</accession>
<name>A0A6H5HKA4_9HEMI</name>
<dbReference type="AlphaFoldDB" id="A0A6H5HKA4"/>
<dbReference type="EMBL" id="CADCXU010028133">
    <property type="protein sequence ID" value="CAB0014630.1"/>
    <property type="molecule type" value="Genomic_DNA"/>
</dbReference>